<dbReference type="InterPro" id="IPR045062">
    <property type="entry name" value="Cyt_c_biogenesis_CcsA/CcmC"/>
</dbReference>
<feature type="transmembrane region" description="Helical" evidence="6">
    <location>
        <begin position="139"/>
        <end position="166"/>
    </location>
</feature>
<name>A0A7L7S4W3_9GENT</name>
<feature type="transmembrane region" description="Helical" evidence="6">
    <location>
        <begin position="12"/>
        <end position="33"/>
    </location>
</feature>
<keyword evidence="8" id="KW-0150">Chloroplast</keyword>
<dbReference type="GO" id="GO:0005886">
    <property type="term" value="C:plasma membrane"/>
    <property type="evidence" value="ECO:0007669"/>
    <property type="project" value="TreeGrafter"/>
</dbReference>
<evidence type="ECO:0000256" key="4">
    <source>
        <dbReference type="ARBA" id="ARBA00022989"/>
    </source>
</evidence>
<feature type="transmembrane region" description="Helical" evidence="6">
    <location>
        <begin position="99"/>
        <end position="119"/>
    </location>
</feature>
<comment type="subunit">
    <text evidence="6">May interact with Ccs1.</text>
</comment>
<dbReference type="GO" id="GO:0020037">
    <property type="term" value="F:heme binding"/>
    <property type="evidence" value="ECO:0007669"/>
    <property type="project" value="InterPro"/>
</dbReference>
<feature type="transmembrane region" description="Helical" evidence="6">
    <location>
        <begin position="45"/>
        <end position="63"/>
    </location>
</feature>
<feature type="transmembrane region" description="Helical" evidence="6">
    <location>
        <begin position="75"/>
        <end position="92"/>
    </location>
</feature>
<dbReference type="InterPro" id="IPR002541">
    <property type="entry name" value="Cyt_c_assembly"/>
</dbReference>
<proteinExistence type="inferred from homology"/>
<dbReference type="GO" id="GO:0017004">
    <property type="term" value="P:cytochrome complex assembly"/>
    <property type="evidence" value="ECO:0007669"/>
    <property type="project" value="UniProtKB-UniRule"/>
</dbReference>
<evidence type="ECO:0000313" key="8">
    <source>
        <dbReference type="EMBL" id="QNV47084.1"/>
    </source>
</evidence>
<dbReference type="RefSeq" id="YP_009938851.1">
    <property type="nucleotide sequence ID" value="NC_050923.1"/>
</dbReference>
<comment type="similarity">
    <text evidence="6">Belongs to the CcmF/CycK/Ccl1/NrfE/CcsA family.</text>
</comment>
<keyword evidence="2 6" id="KW-0812">Transmembrane</keyword>
<dbReference type="AlphaFoldDB" id="A0A7L7S4W3"/>
<keyword evidence="3 6" id="KW-0201">Cytochrome c-type biogenesis</keyword>
<dbReference type="NCBIfam" id="TIGR03144">
    <property type="entry name" value="cytochr_II_ccsB"/>
    <property type="match status" value="1"/>
</dbReference>
<keyword evidence="8" id="KW-0934">Plastid</keyword>
<evidence type="ECO:0000256" key="2">
    <source>
        <dbReference type="ARBA" id="ARBA00022692"/>
    </source>
</evidence>
<dbReference type="GeneID" id="59437369"/>
<sequence length="322" mass="37049">MIFSTLEHILTHISFSIVLTTIIIRLITFFFLNEIGQLYDSSERGMIVSFFCITGFLVTRWIYSGHFPLSDLSESLIFLSWSFSLIHIVPYFKKNKNSLSIITGSSAVFTQGFATSGLLTEINQSSILVPALQSEWLIMHVTMMILGYASLLCGSLLSVALLVITFRKNRKIFSKSNLLLNESFFFGEMQYMNERRNLLENTSFFYAKNYYRYQLIQQFDYWSYRVISLGFLFLTIGILSGAVWANEAWGSYWNWDPKETWAFITWIVFAIYLHTRTNIKLQCANSAIVASMGFLIIWICYFGVNLLGIGLHSYGSFTLTSN</sequence>
<feature type="transmembrane region" description="Helical" evidence="6">
    <location>
        <begin position="222"/>
        <end position="245"/>
    </location>
</feature>
<feature type="domain" description="Cytochrome c assembly protein" evidence="7">
    <location>
        <begin position="69"/>
        <end position="312"/>
    </location>
</feature>
<keyword evidence="5 6" id="KW-0472">Membrane</keyword>
<dbReference type="PANTHER" id="PTHR30071">
    <property type="entry name" value="HEME EXPORTER PROTEIN C"/>
    <property type="match status" value="1"/>
</dbReference>
<dbReference type="GO" id="GO:0009535">
    <property type="term" value="C:chloroplast thylakoid membrane"/>
    <property type="evidence" value="ECO:0007669"/>
    <property type="project" value="UniProtKB-SubCell"/>
</dbReference>
<gene>
    <name evidence="6 8" type="primary">ccsA</name>
</gene>
<evidence type="ECO:0000256" key="1">
    <source>
        <dbReference type="ARBA" id="ARBA00004141"/>
    </source>
</evidence>
<comment type="function">
    <text evidence="6">Required during biogenesis of c-type cytochromes (cytochrome c6 and cytochrome f) at the step of heme attachment.</text>
</comment>
<protein>
    <recommendedName>
        <fullName evidence="6">Cytochrome c biogenesis protein CcsA</fullName>
    </recommendedName>
</protein>
<accession>A0A7L7S4W3</accession>
<organism evidence="8">
    <name type="scientific">Mitreola yangchunensis</name>
    <dbReference type="NCBI Taxonomy" id="2773786"/>
    <lineage>
        <taxon>Eukaryota</taxon>
        <taxon>Viridiplantae</taxon>
        <taxon>Streptophyta</taxon>
        <taxon>Embryophyta</taxon>
        <taxon>Tracheophyta</taxon>
        <taxon>Spermatophyta</taxon>
        <taxon>Magnoliopsida</taxon>
        <taxon>eudicotyledons</taxon>
        <taxon>Gunneridae</taxon>
        <taxon>Pentapetalae</taxon>
        <taxon>asterids</taxon>
        <taxon>lamiids</taxon>
        <taxon>Gentianales</taxon>
        <taxon>Loganiaceae</taxon>
        <taxon>Mitreola</taxon>
    </lineage>
</organism>
<comment type="subcellular location">
    <subcellularLocation>
        <location evidence="1">Membrane</location>
        <topology evidence="1">Multi-pass membrane protein</topology>
    </subcellularLocation>
    <subcellularLocation>
        <location evidence="6">Plastid</location>
        <location evidence="6">Chloroplast thylakoid membrane</location>
        <topology evidence="6">Multi-pass membrane protein</topology>
    </subcellularLocation>
</comment>
<dbReference type="PANTHER" id="PTHR30071:SF1">
    <property type="entry name" value="CYTOCHROME B_B6 PROTEIN-RELATED"/>
    <property type="match status" value="1"/>
</dbReference>
<reference evidence="8" key="1">
    <citation type="submission" date="2020-05" db="EMBL/GenBank/DDBJ databases">
        <title>The complete chloroplast genome of Mitreola yangchunensis (Loganiaceae).</title>
        <authorList>
            <person name="Du X."/>
        </authorList>
    </citation>
    <scope>NUCLEOTIDE SEQUENCE</scope>
</reference>
<keyword evidence="4 6" id="KW-1133">Transmembrane helix</keyword>
<feature type="transmembrane region" description="Helical" evidence="6">
    <location>
        <begin position="260"/>
        <end position="275"/>
    </location>
</feature>
<evidence type="ECO:0000256" key="3">
    <source>
        <dbReference type="ARBA" id="ARBA00022748"/>
    </source>
</evidence>
<dbReference type="EMBL" id="MT471262">
    <property type="protein sequence ID" value="QNV47084.1"/>
    <property type="molecule type" value="Genomic_DNA"/>
</dbReference>
<dbReference type="Pfam" id="PF01578">
    <property type="entry name" value="Cytochrom_C_asm"/>
    <property type="match status" value="1"/>
</dbReference>
<geneLocation type="chloroplast" evidence="8"/>
<dbReference type="HAMAP" id="MF_01391">
    <property type="entry name" value="CytC_CcsA"/>
    <property type="match status" value="1"/>
</dbReference>
<evidence type="ECO:0000256" key="5">
    <source>
        <dbReference type="ARBA" id="ARBA00023136"/>
    </source>
</evidence>
<evidence type="ECO:0000256" key="6">
    <source>
        <dbReference type="HAMAP-Rule" id="MF_01391"/>
    </source>
</evidence>
<evidence type="ECO:0000259" key="7">
    <source>
        <dbReference type="Pfam" id="PF01578"/>
    </source>
</evidence>
<feature type="transmembrane region" description="Helical" evidence="6">
    <location>
        <begin position="287"/>
        <end position="311"/>
    </location>
</feature>
<dbReference type="InterPro" id="IPR017562">
    <property type="entry name" value="Cyt_c_biogenesis_CcsA"/>
</dbReference>
<keyword evidence="6" id="KW-0793">Thylakoid</keyword>